<dbReference type="Gene3D" id="3.30.710.10">
    <property type="entry name" value="Potassium Channel Kv1.1, Chain A"/>
    <property type="match status" value="1"/>
</dbReference>
<dbReference type="PROSITE" id="PS50097">
    <property type="entry name" value="BTB"/>
    <property type="match status" value="1"/>
</dbReference>
<evidence type="ECO:0000313" key="2">
    <source>
        <dbReference type="EMBL" id="KAK7720246.1"/>
    </source>
</evidence>
<dbReference type="CDD" id="cd18186">
    <property type="entry name" value="BTB_POZ_ZBTB_KLHL-like"/>
    <property type="match status" value="1"/>
</dbReference>
<proteinExistence type="predicted"/>
<dbReference type="InterPro" id="IPR000210">
    <property type="entry name" value="BTB/POZ_dom"/>
</dbReference>
<dbReference type="PANTHER" id="PTHR47843:SF5">
    <property type="entry name" value="BTB_POZ DOMAIN PROTEIN"/>
    <property type="match status" value="1"/>
</dbReference>
<protein>
    <recommendedName>
        <fullName evidence="1">BTB domain-containing protein</fullName>
    </recommendedName>
</protein>
<gene>
    <name evidence="2" type="ORF">SLS63_009918</name>
</gene>
<keyword evidence="3" id="KW-1185">Reference proteome</keyword>
<name>A0ABR1NY76_DIAER</name>
<dbReference type="Pfam" id="PF00651">
    <property type="entry name" value="BTB"/>
    <property type="match status" value="1"/>
</dbReference>
<dbReference type="PANTHER" id="PTHR47843">
    <property type="entry name" value="BTB DOMAIN-CONTAINING PROTEIN-RELATED"/>
    <property type="match status" value="1"/>
</dbReference>
<dbReference type="Proteomes" id="UP001430848">
    <property type="component" value="Unassembled WGS sequence"/>
</dbReference>
<feature type="domain" description="BTB" evidence="1">
    <location>
        <begin position="25"/>
        <end position="92"/>
    </location>
</feature>
<sequence>MATTTIAVDDSKSGDLELLSSGNFSDVEVVCGNRSWKCHGAILVPRCVWFRKALMGHFKEASTRKVTLVEEDPICVDLVLKYLYGRDFLMLEALKRPVERAVRDYCDKRMKELCISPHRPTWRDPQHLNQLSPWALDLVEGLRKAYEWKISHLKSVLMEFIWVGRTLTLQSGIASVLFDHFKDTPKFTDDFLGKYASKPWLRNSVWVPPRDKLLFEVLQANILG</sequence>
<dbReference type="EMBL" id="JAKNSF020000077">
    <property type="protein sequence ID" value="KAK7720246.1"/>
    <property type="molecule type" value="Genomic_DNA"/>
</dbReference>
<reference evidence="2 3" key="1">
    <citation type="submission" date="2024-02" db="EMBL/GenBank/DDBJ databases">
        <title>De novo assembly and annotation of 12 fungi associated with fruit tree decline syndrome in Ontario, Canada.</title>
        <authorList>
            <person name="Sulman M."/>
            <person name="Ellouze W."/>
            <person name="Ilyukhin E."/>
        </authorList>
    </citation>
    <scope>NUCLEOTIDE SEQUENCE [LARGE SCALE GENOMIC DNA]</scope>
    <source>
        <strain evidence="2 3">M169</strain>
    </source>
</reference>
<dbReference type="SUPFAM" id="SSF54695">
    <property type="entry name" value="POZ domain"/>
    <property type="match status" value="1"/>
</dbReference>
<accession>A0ABR1NY76</accession>
<comment type="caution">
    <text evidence="2">The sequence shown here is derived from an EMBL/GenBank/DDBJ whole genome shotgun (WGS) entry which is preliminary data.</text>
</comment>
<evidence type="ECO:0000259" key="1">
    <source>
        <dbReference type="PROSITE" id="PS50097"/>
    </source>
</evidence>
<evidence type="ECO:0000313" key="3">
    <source>
        <dbReference type="Proteomes" id="UP001430848"/>
    </source>
</evidence>
<organism evidence="2 3">
    <name type="scientific">Diaporthe eres</name>
    <name type="common">Phomopsis oblonga</name>
    <dbReference type="NCBI Taxonomy" id="83184"/>
    <lineage>
        <taxon>Eukaryota</taxon>
        <taxon>Fungi</taxon>
        <taxon>Dikarya</taxon>
        <taxon>Ascomycota</taxon>
        <taxon>Pezizomycotina</taxon>
        <taxon>Sordariomycetes</taxon>
        <taxon>Sordariomycetidae</taxon>
        <taxon>Diaporthales</taxon>
        <taxon>Diaporthaceae</taxon>
        <taxon>Diaporthe</taxon>
        <taxon>Diaporthe eres species complex</taxon>
    </lineage>
</organism>
<dbReference type="InterPro" id="IPR011333">
    <property type="entry name" value="SKP1/BTB/POZ_sf"/>
</dbReference>